<dbReference type="EMBL" id="FN649741">
    <property type="protein sequence ID" value="CBN77750.1"/>
    <property type="molecule type" value="Genomic_DNA"/>
</dbReference>
<evidence type="ECO:0000313" key="3">
    <source>
        <dbReference type="Proteomes" id="UP000002630"/>
    </source>
</evidence>
<reference evidence="2 3" key="1">
    <citation type="journal article" date="2010" name="Nature">
        <title>The Ectocarpus genome and the independent evolution of multicellularity in brown algae.</title>
        <authorList>
            <person name="Cock J.M."/>
            <person name="Sterck L."/>
            <person name="Rouze P."/>
            <person name="Scornet D."/>
            <person name="Allen A.E."/>
            <person name="Amoutzias G."/>
            <person name="Anthouard V."/>
            <person name="Artiguenave F."/>
            <person name="Aury J.M."/>
            <person name="Badger J.H."/>
            <person name="Beszteri B."/>
            <person name="Billiau K."/>
            <person name="Bonnet E."/>
            <person name="Bothwell J.H."/>
            <person name="Bowler C."/>
            <person name="Boyen C."/>
            <person name="Brownlee C."/>
            <person name="Carrano C.J."/>
            <person name="Charrier B."/>
            <person name="Cho G.Y."/>
            <person name="Coelho S.M."/>
            <person name="Collen J."/>
            <person name="Corre E."/>
            <person name="Da Silva C."/>
            <person name="Delage L."/>
            <person name="Delaroque N."/>
            <person name="Dittami S.M."/>
            <person name="Doulbeau S."/>
            <person name="Elias M."/>
            <person name="Farnham G."/>
            <person name="Gachon C.M."/>
            <person name="Gschloessl B."/>
            <person name="Heesch S."/>
            <person name="Jabbari K."/>
            <person name="Jubin C."/>
            <person name="Kawai H."/>
            <person name="Kimura K."/>
            <person name="Kloareg B."/>
            <person name="Kupper F.C."/>
            <person name="Lang D."/>
            <person name="Le Bail A."/>
            <person name="Leblanc C."/>
            <person name="Lerouge P."/>
            <person name="Lohr M."/>
            <person name="Lopez P.J."/>
            <person name="Martens C."/>
            <person name="Maumus F."/>
            <person name="Michel G."/>
            <person name="Miranda-Saavedra D."/>
            <person name="Morales J."/>
            <person name="Moreau H."/>
            <person name="Motomura T."/>
            <person name="Nagasato C."/>
            <person name="Napoli C.A."/>
            <person name="Nelson D.R."/>
            <person name="Nyvall-Collen P."/>
            <person name="Peters A.F."/>
            <person name="Pommier C."/>
            <person name="Potin P."/>
            <person name="Poulain J."/>
            <person name="Quesneville H."/>
            <person name="Read B."/>
            <person name="Rensing S.A."/>
            <person name="Ritter A."/>
            <person name="Rousvoal S."/>
            <person name="Samanta M."/>
            <person name="Samson G."/>
            <person name="Schroeder D.C."/>
            <person name="Segurens B."/>
            <person name="Strittmatter M."/>
            <person name="Tonon T."/>
            <person name="Tregear J.W."/>
            <person name="Valentin K."/>
            <person name="von Dassow P."/>
            <person name="Yamagishi T."/>
            <person name="Van de Peer Y."/>
            <person name="Wincker P."/>
        </authorList>
    </citation>
    <scope>NUCLEOTIDE SEQUENCE [LARGE SCALE GENOMIC DNA]</scope>
    <source>
        <strain evidence="3">Ec32 / CCAP1310/4</strain>
    </source>
</reference>
<name>D8LR77_ECTSI</name>
<feature type="domain" description="DUF1995" evidence="1">
    <location>
        <begin position="3"/>
        <end position="223"/>
    </location>
</feature>
<dbReference type="Pfam" id="PF09353">
    <property type="entry name" value="DUF1995"/>
    <property type="match status" value="1"/>
</dbReference>
<dbReference type="eggNOG" id="ENOG502QRI3">
    <property type="taxonomic scope" value="Eukaryota"/>
</dbReference>
<proteinExistence type="predicted"/>
<accession>D8LR77</accession>
<keyword evidence="3" id="KW-1185">Reference proteome</keyword>
<evidence type="ECO:0000313" key="2">
    <source>
        <dbReference type="EMBL" id="CBN77750.1"/>
    </source>
</evidence>
<gene>
    <name evidence="2" type="ORF">Esi_0062_0127</name>
</gene>
<dbReference type="InterPro" id="IPR018962">
    <property type="entry name" value="DUF1995"/>
</dbReference>
<dbReference type="EMBL" id="FN648841">
    <property type="protein sequence ID" value="CBN77750.1"/>
    <property type="molecule type" value="Genomic_DNA"/>
</dbReference>
<dbReference type="PANTHER" id="PTHR35509">
    <property type="entry name" value="DOMAIN PROTEIN, PUTATIVE (DUF1995)-RELATED"/>
    <property type="match status" value="1"/>
</dbReference>
<dbReference type="Proteomes" id="UP000002630">
    <property type="component" value="Linkage Group LG16"/>
</dbReference>
<organism evidence="2 3">
    <name type="scientific">Ectocarpus siliculosus</name>
    <name type="common">Brown alga</name>
    <name type="synonym">Conferva siliculosa</name>
    <dbReference type="NCBI Taxonomy" id="2880"/>
    <lineage>
        <taxon>Eukaryota</taxon>
        <taxon>Sar</taxon>
        <taxon>Stramenopiles</taxon>
        <taxon>Ochrophyta</taxon>
        <taxon>PX clade</taxon>
        <taxon>Phaeophyceae</taxon>
        <taxon>Ectocarpales</taxon>
        <taxon>Ectocarpaceae</taxon>
        <taxon>Ectocarpus</taxon>
    </lineage>
</organism>
<sequence length="255" mass="27688">MGRSTLQCMEEGQKRLRVDFDTSAGDETYTKLKASLEMAKQFTKLLAEALICGGGGVEGGEEGTGQTLALFFPDAGSAALAKFEWGSGTENAQVPAGVRFCTVKTDSPADTDVGCILLCPQNSEADFALELVKKIEARGQFMVLVNPALINMGTTGYGLAGRRIRDEIISTFQTTYYLRTLPWGAVTKEHGKRYTVWQDDADDPSGYRLLKAVSERPVGEALDDIYDIANGLADEDSAPEFLDSVAKFVRDFGRL</sequence>
<dbReference type="PANTHER" id="PTHR35509:SF1">
    <property type="entry name" value="DOMAIN PROTEIN, PUTATIVE (DUF1995)-RELATED"/>
    <property type="match status" value="1"/>
</dbReference>
<dbReference type="OMA" id="LAKFEWG"/>
<protein>
    <recommendedName>
        <fullName evidence="1">DUF1995 domain-containing protein</fullName>
    </recommendedName>
</protein>
<dbReference type="STRING" id="2880.D8LR77"/>
<dbReference type="InterPro" id="IPR053021">
    <property type="entry name" value="Chloroplast_ADK"/>
</dbReference>
<dbReference type="AlphaFoldDB" id="D8LR77"/>
<dbReference type="InParanoid" id="D8LR77"/>
<dbReference type="OrthoDB" id="5696at2759"/>
<evidence type="ECO:0000259" key="1">
    <source>
        <dbReference type="Pfam" id="PF09353"/>
    </source>
</evidence>